<reference evidence="22" key="1">
    <citation type="submission" date="2023-06" db="EMBL/GenBank/DDBJ databases">
        <authorList>
            <person name="Delattre M."/>
        </authorList>
    </citation>
    <scope>NUCLEOTIDE SEQUENCE</scope>
    <source>
        <strain evidence="22">AF72</strain>
    </source>
</reference>
<dbReference type="GO" id="GO:0006397">
    <property type="term" value="P:mRNA processing"/>
    <property type="evidence" value="ECO:0007669"/>
    <property type="project" value="UniProtKB-KW"/>
</dbReference>
<keyword evidence="2 19" id="KW-0285">Flavoprotein</keyword>
<evidence type="ECO:0000259" key="21">
    <source>
        <dbReference type="PROSITE" id="PS50103"/>
    </source>
</evidence>
<evidence type="ECO:0000256" key="1">
    <source>
        <dbReference type="ARBA" id="ARBA00001917"/>
    </source>
</evidence>
<feature type="non-terminal residue" evidence="22">
    <location>
        <position position="605"/>
    </location>
</feature>
<keyword evidence="12" id="KW-0520">NAD</keyword>
<keyword evidence="7" id="KW-0677">Repeat</keyword>
<evidence type="ECO:0000256" key="2">
    <source>
        <dbReference type="ARBA" id="ARBA00022630"/>
    </source>
</evidence>
<feature type="compositionally biased region" description="Acidic residues" evidence="20">
    <location>
        <begin position="224"/>
        <end position="235"/>
    </location>
</feature>
<dbReference type="AlphaFoldDB" id="A0AA36GBR1"/>
<comment type="catalytic activity">
    <reaction evidence="16">
        <text>a 5,6-dihydrouridine in mRNA + NADP(+) = a uridine in mRNA + NADPH + H(+)</text>
        <dbReference type="Rhea" id="RHEA:69855"/>
        <dbReference type="Rhea" id="RHEA-COMP:14658"/>
        <dbReference type="Rhea" id="RHEA-COMP:17789"/>
        <dbReference type="ChEBI" id="CHEBI:15378"/>
        <dbReference type="ChEBI" id="CHEBI:57783"/>
        <dbReference type="ChEBI" id="CHEBI:58349"/>
        <dbReference type="ChEBI" id="CHEBI:65315"/>
        <dbReference type="ChEBI" id="CHEBI:74443"/>
    </reaction>
    <physiologicalReaction direction="right-to-left" evidence="16">
        <dbReference type="Rhea" id="RHEA:69857"/>
    </physiologicalReaction>
</comment>
<evidence type="ECO:0000313" key="22">
    <source>
        <dbReference type="EMBL" id="CAJ0579650.1"/>
    </source>
</evidence>
<dbReference type="EC" id="1.3.1.-" evidence="19"/>
<dbReference type="CDD" id="cd02801">
    <property type="entry name" value="DUS_like_FMN"/>
    <property type="match status" value="1"/>
</dbReference>
<evidence type="ECO:0000256" key="4">
    <source>
        <dbReference type="ARBA" id="ARBA00022664"/>
    </source>
</evidence>
<sequence>MGDEAQSLVDQTEGLTLQDTDPYIRTDGVAAIKKEFLLDEPHAEEPVENVKKEKKEKKAKGMNKDRLKEMARMTTNVRAASARLCPSVYMPNVKCKHGEKCTSEHDIGTFLARKEADLGDVCPVYEQRGHCPFSYACRYGNAHLTEDGKQAQKEPAKPYVETRNAKNMHIQMAMRKRKYDFSRSIQFLETLPDCYHKRKGARASAPKAKDFVANDSENKPVAPAEEDEQDVADQEPEQKVGSMEREKRRITMKELAGKKYVAPLTTVGNLPFRRICVDLGADVTCSEMALATSILGGVPSEFSLVKRHASEKIFGVQLAGGFADTMAMTAQIIVDEFDVDFIDINMGCPIDVVNQKGGGCSLPTRPTKLYDVMRGMRSVMKDVPLTIKLRTGMKEGVLTADETLAGLIAAGCTPDLVTFHPRSKEQRYSKLAKWEFVEPCVKAVPDVPFWVCGDVLSWEDYYQRLENNPIDGVMIGRGILIKPWLLTEIDERRHWDITATERLDIIKNFVWYGLDHWGSDSAGVEKTRRFLLEWLSFACRYIPVGLLEHPPQHINQRPPYYKGRNELETLLSSPRASDWVAITEMFLGPCPEGFDFIPKHKASAY</sequence>
<feature type="compositionally biased region" description="Basic and acidic residues" evidence="20">
    <location>
        <begin position="207"/>
        <end position="218"/>
    </location>
</feature>
<dbReference type="PROSITE" id="PS50103">
    <property type="entry name" value="ZF_C3H1"/>
    <property type="match status" value="1"/>
</dbReference>
<dbReference type="Pfam" id="PF01207">
    <property type="entry name" value="Dus"/>
    <property type="match status" value="1"/>
</dbReference>
<name>A0AA36GBR1_9BILA</name>
<dbReference type="InterPro" id="IPR018517">
    <property type="entry name" value="tRNA_hU_synthase_CS"/>
</dbReference>
<dbReference type="SUPFAM" id="SSF51395">
    <property type="entry name" value="FMN-linked oxidoreductases"/>
    <property type="match status" value="1"/>
</dbReference>
<dbReference type="FunFam" id="3.20.20.70:FF:000067">
    <property type="entry name" value="tRNA-dihydrouridine(47) synthase [NAD(P)(+)]"/>
    <property type="match status" value="1"/>
</dbReference>
<keyword evidence="4" id="KW-0507">mRNA processing</keyword>
<dbReference type="GO" id="GO:0008270">
    <property type="term" value="F:zinc ion binding"/>
    <property type="evidence" value="ECO:0007669"/>
    <property type="project" value="UniProtKB-KW"/>
</dbReference>
<keyword evidence="3 19" id="KW-0288">FMN</keyword>
<feature type="compositionally biased region" description="Basic and acidic residues" evidence="20">
    <location>
        <begin position="236"/>
        <end position="248"/>
    </location>
</feature>
<feature type="region of interest" description="Disordered" evidence="20">
    <location>
        <begin position="205"/>
        <end position="248"/>
    </location>
</feature>
<dbReference type="Proteomes" id="UP001177023">
    <property type="component" value="Unassembled WGS sequence"/>
</dbReference>
<feature type="zinc finger region" description="C3H1-type" evidence="18">
    <location>
        <begin position="121"/>
        <end position="146"/>
    </location>
</feature>
<dbReference type="InterPro" id="IPR000571">
    <property type="entry name" value="Znf_CCCH"/>
</dbReference>
<comment type="catalytic activity">
    <reaction evidence="15">
        <text>a 5,6-dihydrouridine in mRNA + NAD(+) = a uridine in mRNA + NADH + H(+)</text>
        <dbReference type="Rhea" id="RHEA:69851"/>
        <dbReference type="Rhea" id="RHEA-COMP:14658"/>
        <dbReference type="Rhea" id="RHEA-COMP:17789"/>
        <dbReference type="ChEBI" id="CHEBI:15378"/>
        <dbReference type="ChEBI" id="CHEBI:57540"/>
        <dbReference type="ChEBI" id="CHEBI:57945"/>
        <dbReference type="ChEBI" id="CHEBI:65315"/>
        <dbReference type="ChEBI" id="CHEBI:74443"/>
    </reaction>
    <physiologicalReaction direction="right-to-left" evidence="15">
        <dbReference type="Rhea" id="RHEA:69853"/>
    </physiologicalReaction>
</comment>
<dbReference type="GO" id="GO:0003723">
    <property type="term" value="F:RNA binding"/>
    <property type="evidence" value="ECO:0007669"/>
    <property type="project" value="TreeGrafter"/>
</dbReference>
<evidence type="ECO:0000256" key="9">
    <source>
        <dbReference type="ARBA" id="ARBA00022833"/>
    </source>
</evidence>
<dbReference type="Pfam" id="PF25585">
    <property type="entry name" value="zf-CCCH_DUS3L"/>
    <property type="match status" value="1"/>
</dbReference>
<feature type="domain" description="C3H1-type" evidence="21">
    <location>
        <begin position="121"/>
        <end position="146"/>
    </location>
</feature>
<evidence type="ECO:0000256" key="16">
    <source>
        <dbReference type="ARBA" id="ARBA00049447"/>
    </source>
</evidence>
<dbReference type="PANTHER" id="PTHR45846:SF1">
    <property type="entry name" value="TRNA-DIHYDROURIDINE(47) SYNTHASE [NAD(P)(+)]-LIKE"/>
    <property type="match status" value="1"/>
</dbReference>
<evidence type="ECO:0000256" key="6">
    <source>
        <dbReference type="ARBA" id="ARBA00022723"/>
    </source>
</evidence>
<evidence type="ECO:0000256" key="18">
    <source>
        <dbReference type="PROSITE-ProRule" id="PRU00723"/>
    </source>
</evidence>
<evidence type="ECO:0000256" key="13">
    <source>
        <dbReference type="ARBA" id="ARBA00045365"/>
    </source>
</evidence>
<evidence type="ECO:0000256" key="8">
    <source>
        <dbReference type="ARBA" id="ARBA00022771"/>
    </source>
</evidence>
<gene>
    <name evidence="22" type="ORF">MSPICULIGERA_LOCUS17859</name>
</gene>
<evidence type="ECO:0000256" key="3">
    <source>
        <dbReference type="ARBA" id="ARBA00022643"/>
    </source>
</evidence>
<feature type="compositionally biased region" description="Basic and acidic residues" evidence="20">
    <location>
        <begin position="41"/>
        <end position="53"/>
    </location>
</feature>
<organism evidence="22 23">
    <name type="scientific">Mesorhabditis spiculigera</name>
    <dbReference type="NCBI Taxonomy" id="96644"/>
    <lineage>
        <taxon>Eukaryota</taxon>
        <taxon>Metazoa</taxon>
        <taxon>Ecdysozoa</taxon>
        <taxon>Nematoda</taxon>
        <taxon>Chromadorea</taxon>
        <taxon>Rhabditida</taxon>
        <taxon>Rhabditina</taxon>
        <taxon>Rhabditomorpha</taxon>
        <taxon>Rhabditoidea</taxon>
        <taxon>Rhabditidae</taxon>
        <taxon>Mesorhabditinae</taxon>
        <taxon>Mesorhabditis</taxon>
    </lineage>
</organism>
<evidence type="ECO:0000256" key="10">
    <source>
        <dbReference type="ARBA" id="ARBA00022857"/>
    </source>
</evidence>
<feature type="region of interest" description="Disordered" evidence="20">
    <location>
        <begin position="41"/>
        <end position="64"/>
    </location>
</feature>
<evidence type="ECO:0000256" key="17">
    <source>
        <dbReference type="ARBA" id="ARBA00049513"/>
    </source>
</evidence>
<keyword evidence="11 19" id="KW-0560">Oxidoreductase</keyword>
<evidence type="ECO:0000313" key="23">
    <source>
        <dbReference type="Proteomes" id="UP001177023"/>
    </source>
</evidence>
<protein>
    <recommendedName>
        <fullName evidence="19">tRNA-dihydrouridine(47) synthase [NAD(P)(+)]</fullName>
        <ecNumber evidence="19">1.3.1.-</ecNumber>
    </recommendedName>
    <alternativeName>
        <fullName evidence="19">tRNA-dihydrouridine synthase 3</fullName>
    </alternativeName>
</protein>
<dbReference type="GO" id="GO:0102265">
    <property type="term" value="F:tRNA-dihydrouridine47 synthase activity"/>
    <property type="evidence" value="ECO:0007669"/>
    <property type="project" value="UniProtKB-EC"/>
</dbReference>
<dbReference type="InterPro" id="IPR035587">
    <property type="entry name" value="DUS-like_FMN-bd"/>
</dbReference>
<keyword evidence="9 18" id="KW-0862">Zinc</keyword>
<comment type="caution">
    <text evidence="22">The sequence shown here is derived from an EMBL/GenBank/DDBJ whole genome shotgun (WGS) entry which is preliminary data.</text>
</comment>
<dbReference type="InterPro" id="IPR013785">
    <property type="entry name" value="Aldolase_TIM"/>
</dbReference>
<evidence type="ECO:0000256" key="20">
    <source>
        <dbReference type="SAM" id="MobiDB-lite"/>
    </source>
</evidence>
<evidence type="ECO:0000256" key="14">
    <source>
        <dbReference type="ARBA" id="ARBA00048266"/>
    </source>
</evidence>
<comment type="similarity">
    <text evidence="19">Belongs to the dus family. Dus3 subfamily.</text>
</comment>
<evidence type="ECO:0000256" key="7">
    <source>
        <dbReference type="ARBA" id="ARBA00022737"/>
    </source>
</evidence>
<keyword evidence="5 19" id="KW-0819">tRNA processing</keyword>
<keyword evidence="6 18" id="KW-0479">Metal-binding</keyword>
<dbReference type="PROSITE" id="PS01136">
    <property type="entry name" value="UPF0034"/>
    <property type="match status" value="1"/>
</dbReference>
<dbReference type="PANTHER" id="PTHR45846">
    <property type="entry name" value="TRNA-DIHYDROURIDINE(47) SYNTHASE [NAD(P)(+)]-LIKE"/>
    <property type="match status" value="1"/>
</dbReference>
<keyword evidence="23" id="KW-1185">Reference proteome</keyword>
<comment type="catalytic activity">
    <reaction evidence="17">
        <text>5,6-dihydrouridine(47) in tRNA + NADP(+) = uridine(47) in tRNA + NADPH + H(+)</text>
        <dbReference type="Rhea" id="RHEA:53360"/>
        <dbReference type="Rhea" id="RHEA-COMP:13539"/>
        <dbReference type="Rhea" id="RHEA-COMP:13540"/>
        <dbReference type="ChEBI" id="CHEBI:15378"/>
        <dbReference type="ChEBI" id="CHEBI:57783"/>
        <dbReference type="ChEBI" id="CHEBI:58349"/>
        <dbReference type="ChEBI" id="CHEBI:65315"/>
        <dbReference type="ChEBI" id="CHEBI:74443"/>
        <dbReference type="EC" id="1.3.1.89"/>
    </reaction>
    <physiologicalReaction direction="right-to-left" evidence="17">
        <dbReference type="Rhea" id="RHEA:53362"/>
    </physiologicalReaction>
</comment>
<comment type="cofactor">
    <cofactor evidence="1 19">
        <name>FMN</name>
        <dbReference type="ChEBI" id="CHEBI:58210"/>
    </cofactor>
</comment>
<evidence type="ECO:0000256" key="19">
    <source>
        <dbReference type="RuleBase" id="RU291113"/>
    </source>
</evidence>
<dbReference type="GO" id="GO:0050660">
    <property type="term" value="F:flavin adenine dinucleotide binding"/>
    <property type="evidence" value="ECO:0007669"/>
    <property type="project" value="UniProtKB-UniRule"/>
</dbReference>
<evidence type="ECO:0000256" key="12">
    <source>
        <dbReference type="ARBA" id="ARBA00023027"/>
    </source>
</evidence>
<evidence type="ECO:0000256" key="5">
    <source>
        <dbReference type="ARBA" id="ARBA00022694"/>
    </source>
</evidence>
<dbReference type="EMBL" id="CATQJA010002657">
    <property type="protein sequence ID" value="CAJ0579650.1"/>
    <property type="molecule type" value="Genomic_DNA"/>
</dbReference>
<keyword evidence="10" id="KW-0521">NADP</keyword>
<keyword evidence="8 18" id="KW-0863">Zinc-finger</keyword>
<dbReference type="Gene3D" id="3.20.20.70">
    <property type="entry name" value="Aldolase class I"/>
    <property type="match status" value="1"/>
</dbReference>
<evidence type="ECO:0000256" key="15">
    <source>
        <dbReference type="ARBA" id="ARBA00048342"/>
    </source>
</evidence>
<accession>A0AA36GBR1</accession>
<proteinExistence type="inferred from homology"/>
<comment type="function">
    <text evidence="13">Catalyzes the synthesis of dihydrouridine, a modified base, in various RNAs, such as tRNAs, mRNAs and some long non-coding RNAs (lncRNAs). Mainly modifies the uridine in position 47 (U47) in the D-loop of most cytoplasmic tRNAs. Also able to mediate the formation of dihydrouridine in some mRNAs, thereby regulating their translation.</text>
</comment>
<comment type="catalytic activity">
    <reaction evidence="14">
        <text>5,6-dihydrouridine(47) in tRNA + NAD(+) = uridine(47) in tRNA + NADH + H(+)</text>
        <dbReference type="Rhea" id="RHEA:53364"/>
        <dbReference type="Rhea" id="RHEA-COMP:13539"/>
        <dbReference type="Rhea" id="RHEA-COMP:13540"/>
        <dbReference type="ChEBI" id="CHEBI:15378"/>
        <dbReference type="ChEBI" id="CHEBI:57540"/>
        <dbReference type="ChEBI" id="CHEBI:57945"/>
        <dbReference type="ChEBI" id="CHEBI:65315"/>
        <dbReference type="ChEBI" id="CHEBI:74443"/>
        <dbReference type="EC" id="1.3.1.89"/>
    </reaction>
    <physiologicalReaction direction="right-to-left" evidence="14">
        <dbReference type="Rhea" id="RHEA:53366"/>
    </physiologicalReaction>
</comment>
<evidence type="ECO:0000256" key="11">
    <source>
        <dbReference type="ARBA" id="ARBA00023002"/>
    </source>
</evidence>